<keyword evidence="2" id="KW-1185">Reference proteome</keyword>
<comment type="caution">
    <text evidence="1">The sequence shown here is derived from an EMBL/GenBank/DDBJ whole genome shotgun (WGS) entry which is preliminary data.</text>
</comment>
<dbReference type="EMBL" id="MU266481">
    <property type="protein sequence ID" value="KAH7922543.1"/>
    <property type="molecule type" value="Genomic_DNA"/>
</dbReference>
<accession>A0ACB8BCL3</accession>
<proteinExistence type="predicted"/>
<protein>
    <submittedName>
        <fullName evidence="1">Uncharacterized protein</fullName>
    </submittedName>
</protein>
<gene>
    <name evidence="1" type="ORF">BV22DRAFT_1094441</name>
</gene>
<organism evidence="1 2">
    <name type="scientific">Leucogyrophana mollusca</name>
    <dbReference type="NCBI Taxonomy" id="85980"/>
    <lineage>
        <taxon>Eukaryota</taxon>
        <taxon>Fungi</taxon>
        <taxon>Dikarya</taxon>
        <taxon>Basidiomycota</taxon>
        <taxon>Agaricomycotina</taxon>
        <taxon>Agaricomycetes</taxon>
        <taxon>Agaricomycetidae</taxon>
        <taxon>Boletales</taxon>
        <taxon>Boletales incertae sedis</taxon>
        <taxon>Leucogyrophana</taxon>
    </lineage>
</organism>
<evidence type="ECO:0000313" key="1">
    <source>
        <dbReference type="EMBL" id="KAH7922543.1"/>
    </source>
</evidence>
<reference evidence="1" key="1">
    <citation type="journal article" date="2021" name="New Phytol.">
        <title>Evolutionary innovations through gain and loss of genes in the ectomycorrhizal Boletales.</title>
        <authorList>
            <person name="Wu G."/>
            <person name="Miyauchi S."/>
            <person name="Morin E."/>
            <person name="Kuo A."/>
            <person name="Drula E."/>
            <person name="Varga T."/>
            <person name="Kohler A."/>
            <person name="Feng B."/>
            <person name="Cao Y."/>
            <person name="Lipzen A."/>
            <person name="Daum C."/>
            <person name="Hundley H."/>
            <person name="Pangilinan J."/>
            <person name="Johnson J."/>
            <person name="Barry K."/>
            <person name="LaButti K."/>
            <person name="Ng V."/>
            <person name="Ahrendt S."/>
            <person name="Min B."/>
            <person name="Choi I.G."/>
            <person name="Park H."/>
            <person name="Plett J.M."/>
            <person name="Magnuson J."/>
            <person name="Spatafora J.W."/>
            <person name="Nagy L.G."/>
            <person name="Henrissat B."/>
            <person name="Grigoriev I.V."/>
            <person name="Yang Z.L."/>
            <person name="Xu J."/>
            <person name="Martin F.M."/>
        </authorList>
    </citation>
    <scope>NUCLEOTIDE SEQUENCE</scope>
    <source>
        <strain evidence="1">KUC20120723A-06</strain>
    </source>
</reference>
<sequence>MPTSSSIAEILASQDQLVQEAALALPHEFSRCTYPLGALRQAVYLCLTCAAPRGICSSCSIACHTDHEQIELFPKRNFRCDCPTSAVPHACTLHKELEDENSSNSYGQNFRSIFCRCGRPYDAKTERETMIQCLACEDWFHESCLNLRERPPSRETSPEIPNIDARDNSSGAHRHAQDTVDDAHSDASSSGLPPPLIYADDYESLVCASCVGSIDILRQYAGTKGTIMVVRDRAEAPWRVLDGDSPVTSDTKSALDVDDSSAAAGFKRSRSSSTSHTDAPDAKKPRASPSLSSPCLAPPLVAVAQAVLSARKLRAAESNVAGSLGEGDVFLTEGWRQRWCRCNRCLLSLTKYPYLLEEEETYEPPEDPDSGLSLEELGLRALQHLPRERAIDGIRAFNDMRDDLMAYLRPFAQEGKVVGESDVTAFFEALKEGKRPS</sequence>
<dbReference type="Proteomes" id="UP000790709">
    <property type="component" value="Unassembled WGS sequence"/>
</dbReference>
<name>A0ACB8BCL3_9AGAM</name>
<evidence type="ECO:0000313" key="2">
    <source>
        <dbReference type="Proteomes" id="UP000790709"/>
    </source>
</evidence>